<dbReference type="RefSeq" id="WP_354697516.1">
    <property type="nucleotide sequence ID" value="NZ_CP114014.1"/>
</dbReference>
<feature type="transmembrane region" description="Helical" evidence="1">
    <location>
        <begin position="88"/>
        <end position="110"/>
    </location>
</feature>
<dbReference type="EMBL" id="CP114014">
    <property type="protein sequence ID" value="XAY06279.1"/>
    <property type="molecule type" value="Genomic_DNA"/>
</dbReference>
<evidence type="ECO:0000313" key="2">
    <source>
        <dbReference type="EMBL" id="XAY06279.1"/>
    </source>
</evidence>
<feature type="transmembrane region" description="Helical" evidence="1">
    <location>
        <begin position="193"/>
        <end position="213"/>
    </location>
</feature>
<keyword evidence="1" id="KW-0472">Membrane</keyword>
<proteinExistence type="predicted"/>
<reference evidence="2" key="1">
    <citation type="submission" date="2022-12" db="EMBL/GenBank/DDBJ databases">
        <title>Paraconexibacter alkalitolerans sp. nov. and Baekduia alba sp. nov., isolated from soil and emended description of the genera Paraconexibacter (Chun et al., 2020) and Baekduia (An et al., 2020).</title>
        <authorList>
            <person name="Vieira S."/>
            <person name="Huber K.J."/>
            <person name="Geppert A."/>
            <person name="Wolf J."/>
            <person name="Neumann-Schaal M."/>
            <person name="Muesken M."/>
            <person name="Overmann J."/>
        </authorList>
    </citation>
    <scope>NUCLEOTIDE SEQUENCE</scope>
    <source>
        <strain evidence="2">AEG42_29</strain>
    </source>
</reference>
<feature type="transmembrane region" description="Helical" evidence="1">
    <location>
        <begin position="166"/>
        <end position="187"/>
    </location>
</feature>
<evidence type="ECO:0000256" key="1">
    <source>
        <dbReference type="SAM" id="Phobius"/>
    </source>
</evidence>
<sequence>MNTRTQIVCAWAGFVGIGLTLVALLTAGLLPAPAADWTADELALWYQDNTDRIRAGAVLGVLSTAGWGALVAVAWVQLSSRQDNRPALAALHGIAGAVTYVALILTFTVVGVASFRPDRSPDTTQALHDLAWFCLLFTVVAPATQAIAAGLAILSDSRPNPTFPRWLGYLGCWAGVLFIPGILLVFFKAGVFAYQGIISYLIPLFAFGVWVMALSWGCRRAALDEAVPAT</sequence>
<feature type="transmembrane region" description="Helical" evidence="1">
    <location>
        <begin position="7"/>
        <end position="33"/>
    </location>
</feature>
<keyword evidence="1" id="KW-0812">Transmembrane</keyword>
<dbReference type="KEGG" id="parq:DSM112329_03147"/>
<feature type="transmembrane region" description="Helical" evidence="1">
    <location>
        <begin position="53"/>
        <end position="76"/>
    </location>
</feature>
<protein>
    <recommendedName>
        <fullName evidence="3">DUF998 domain-containing protein</fullName>
    </recommendedName>
</protein>
<dbReference type="AlphaFoldDB" id="A0AAU7AX42"/>
<evidence type="ECO:0008006" key="3">
    <source>
        <dbReference type="Google" id="ProtNLM"/>
    </source>
</evidence>
<organism evidence="2">
    <name type="scientific">Paraconexibacter sp. AEG42_29</name>
    <dbReference type="NCBI Taxonomy" id="2997339"/>
    <lineage>
        <taxon>Bacteria</taxon>
        <taxon>Bacillati</taxon>
        <taxon>Actinomycetota</taxon>
        <taxon>Thermoleophilia</taxon>
        <taxon>Solirubrobacterales</taxon>
        <taxon>Paraconexibacteraceae</taxon>
        <taxon>Paraconexibacter</taxon>
    </lineage>
</organism>
<keyword evidence="1" id="KW-1133">Transmembrane helix</keyword>
<feature type="transmembrane region" description="Helical" evidence="1">
    <location>
        <begin position="130"/>
        <end position="154"/>
    </location>
</feature>
<name>A0AAU7AX42_9ACTN</name>
<accession>A0AAU7AX42</accession>
<gene>
    <name evidence="2" type="ORF">DSM112329_03147</name>
</gene>